<proteinExistence type="inferred from homology"/>
<evidence type="ECO:0000259" key="12">
    <source>
        <dbReference type="PROSITE" id="PS50172"/>
    </source>
</evidence>
<dbReference type="Pfam" id="PF08519">
    <property type="entry name" value="RFC1"/>
    <property type="match status" value="1"/>
</dbReference>
<dbReference type="Pfam" id="PF00533">
    <property type="entry name" value="BRCT"/>
    <property type="match status" value="1"/>
</dbReference>
<evidence type="ECO:0000256" key="8">
    <source>
        <dbReference type="ARBA" id="ARBA00023125"/>
    </source>
</evidence>
<reference evidence="13" key="2">
    <citation type="submission" date="2021-01" db="EMBL/GenBank/DDBJ databases">
        <authorList>
            <person name="Schikora-Tamarit M.A."/>
        </authorList>
    </citation>
    <scope>NUCLEOTIDE SEQUENCE</scope>
    <source>
        <strain evidence="13">NCAIM Y.01608</strain>
    </source>
</reference>
<keyword evidence="14" id="KW-1185">Reference proteome</keyword>
<dbReference type="PROSITE" id="PS50172">
    <property type="entry name" value="BRCT"/>
    <property type="match status" value="1"/>
</dbReference>
<feature type="domain" description="BRCT" evidence="12">
    <location>
        <begin position="237"/>
        <end position="316"/>
    </location>
</feature>
<dbReference type="GO" id="GO:0006281">
    <property type="term" value="P:DNA repair"/>
    <property type="evidence" value="ECO:0007669"/>
    <property type="project" value="InterPro"/>
</dbReference>
<dbReference type="PANTHER" id="PTHR23389">
    <property type="entry name" value="CHROMOSOME TRANSMISSION FIDELITY FACTOR 18"/>
    <property type="match status" value="1"/>
</dbReference>
<evidence type="ECO:0000313" key="13">
    <source>
        <dbReference type="EMBL" id="KAH3669707.1"/>
    </source>
</evidence>
<dbReference type="InterPro" id="IPR003593">
    <property type="entry name" value="AAA+_ATPase"/>
</dbReference>
<evidence type="ECO:0000256" key="5">
    <source>
        <dbReference type="ARBA" id="ARBA00022705"/>
    </source>
</evidence>
<feature type="compositionally biased region" description="Polar residues" evidence="11">
    <location>
        <begin position="95"/>
        <end position="120"/>
    </location>
</feature>
<dbReference type="SMART" id="SM00292">
    <property type="entry name" value="BRCT"/>
    <property type="match status" value="1"/>
</dbReference>
<dbReference type="SUPFAM" id="SSF52113">
    <property type="entry name" value="BRCT domain"/>
    <property type="match status" value="1"/>
</dbReference>
<dbReference type="InterPro" id="IPR047854">
    <property type="entry name" value="RFC_lid"/>
</dbReference>
<dbReference type="InterPro" id="IPR001357">
    <property type="entry name" value="BRCT_dom"/>
</dbReference>
<accession>A0A9P8PCZ0</accession>
<dbReference type="GO" id="GO:0005663">
    <property type="term" value="C:DNA replication factor C complex"/>
    <property type="evidence" value="ECO:0007669"/>
    <property type="project" value="InterPro"/>
</dbReference>
<dbReference type="Gene3D" id="3.40.50.10190">
    <property type="entry name" value="BRCT domain"/>
    <property type="match status" value="1"/>
</dbReference>
<dbReference type="SUPFAM" id="SSF52540">
    <property type="entry name" value="P-loop containing nucleoside triphosphate hydrolases"/>
    <property type="match status" value="1"/>
</dbReference>
<comment type="caution">
    <text evidence="13">The sequence shown here is derived from an EMBL/GenBank/DDBJ whole genome shotgun (WGS) entry which is preliminary data.</text>
</comment>
<dbReference type="FunFam" id="3.40.50.300:FF:000395">
    <property type="entry name" value="Replication factor C subunit 1"/>
    <property type="match status" value="1"/>
</dbReference>
<keyword evidence="4" id="KW-0597">Phosphoprotein</keyword>
<dbReference type="Gene3D" id="1.10.8.60">
    <property type="match status" value="1"/>
</dbReference>
<reference evidence="13" key="1">
    <citation type="journal article" date="2021" name="Open Biol.">
        <title>Shared evolutionary footprints suggest mitochondrial oxidative damage underlies multiple complex I losses in fungi.</title>
        <authorList>
            <person name="Schikora-Tamarit M.A."/>
            <person name="Marcet-Houben M."/>
            <person name="Nosek J."/>
            <person name="Gabaldon T."/>
        </authorList>
    </citation>
    <scope>NUCLEOTIDE SEQUENCE</scope>
    <source>
        <strain evidence="13">NCAIM Y.01608</strain>
    </source>
</reference>
<evidence type="ECO:0000256" key="7">
    <source>
        <dbReference type="ARBA" id="ARBA00022840"/>
    </source>
</evidence>
<evidence type="ECO:0000256" key="2">
    <source>
        <dbReference type="ARBA" id="ARBA00006116"/>
    </source>
</evidence>
<dbReference type="InterPro" id="IPR008921">
    <property type="entry name" value="DNA_pol3_clamp-load_cplx_C"/>
</dbReference>
<keyword evidence="9 10" id="KW-0539">Nucleus</keyword>
<dbReference type="GO" id="GO:0006271">
    <property type="term" value="P:DNA strand elongation involved in DNA replication"/>
    <property type="evidence" value="ECO:0007669"/>
    <property type="project" value="UniProtKB-ARBA"/>
</dbReference>
<evidence type="ECO:0000256" key="3">
    <source>
        <dbReference type="ARBA" id="ARBA00020401"/>
    </source>
</evidence>
<dbReference type="InterPro" id="IPR013725">
    <property type="entry name" value="DNA_replication_fac_RFC1_C"/>
</dbReference>
<feature type="compositionally biased region" description="Polar residues" evidence="11">
    <location>
        <begin position="175"/>
        <end position="188"/>
    </location>
</feature>
<evidence type="ECO:0000256" key="4">
    <source>
        <dbReference type="ARBA" id="ARBA00022553"/>
    </source>
</evidence>
<evidence type="ECO:0000256" key="10">
    <source>
        <dbReference type="PIRNR" id="PIRNR036578"/>
    </source>
</evidence>
<dbReference type="SMART" id="SM00382">
    <property type="entry name" value="AAA"/>
    <property type="match status" value="1"/>
</dbReference>
<feature type="region of interest" description="Disordered" evidence="11">
    <location>
        <begin position="340"/>
        <end position="382"/>
    </location>
</feature>
<feature type="compositionally biased region" description="Basic and acidic residues" evidence="11">
    <location>
        <begin position="340"/>
        <end position="364"/>
    </location>
</feature>
<keyword evidence="6 10" id="KW-0547">Nucleotide-binding</keyword>
<dbReference type="CDD" id="cd18140">
    <property type="entry name" value="HLD_clamp_RFC"/>
    <property type="match status" value="1"/>
</dbReference>
<dbReference type="FunFam" id="3.40.50.10190:FF:000001">
    <property type="entry name" value="Replication factor C subunit 1"/>
    <property type="match status" value="1"/>
</dbReference>
<evidence type="ECO:0000256" key="6">
    <source>
        <dbReference type="ARBA" id="ARBA00022741"/>
    </source>
</evidence>
<keyword evidence="8" id="KW-0238">DNA-binding</keyword>
<gene>
    <name evidence="13" type="ORF">OGATHE_002519</name>
</gene>
<dbReference type="GO" id="GO:0003677">
    <property type="term" value="F:DNA binding"/>
    <property type="evidence" value="ECO:0007669"/>
    <property type="project" value="UniProtKB-KW"/>
</dbReference>
<dbReference type="PIRSF" id="PIRSF036578">
    <property type="entry name" value="RFC1"/>
    <property type="match status" value="1"/>
</dbReference>
<comment type="similarity">
    <text evidence="2 10">Belongs to the activator 1 large subunit family.</text>
</comment>
<dbReference type="Proteomes" id="UP000788993">
    <property type="component" value="Unassembled WGS sequence"/>
</dbReference>
<comment type="subcellular location">
    <subcellularLocation>
        <location evidence="1 10">Nucleus</location>
    </subcellularLocation>
</comment>
<dbReference type="GO" id="GO:0016887">
    <property type="term" value="F:ATP hydrolysis activity"/>
    <property type="evidence" value="ECO:0007669"/>
    <property type="project" value="InterPro"/>
</dbReference>
<sequence>MEIPITSVVSTGGAEGSISMSMSISPSFVTDCCCPPLVYASGLILNMALCLFASRPPRSRKSARVFWQGGRSKGGYLAIFYILTLKNKDKKTAHDASSSLRKPESQETFQHFKSKQSADSNVIVVDSEEDEKVTPHRKRKAELTESDNEEPVKKEAKVLPKKSPTKTKSAKPQAGRSSQPSQTGAGQTAQEILETIPDADPKYLEVDPEMENMNFFQLKARTSEAPAPTGDRMLPEGRPNCLNGLTIVFTGILPTIDRDECVRIASKYGAKVTKSISGKTSLVVIGHEAGPKKIKMIKEKKIKCIDEEGFIQLLQKMPADGGSGEAARIAIAKKEEEERKAIEEAEKEEEENRKRQTQLREERASQSSQVERPSDKPDTEKLWTVKYAPTDIKQICGNKGNVELLQSWLEHWFDNAKTGFKGPGIHGYRAVMISGPPGIGKTTAAHVVAKSLGFDVIEKNASDVRSKKLLNEQLRSSLSNSSVVGYFNQLKTHDPNNRRIVMIMDEVDGMSSGDHGGGAQLSQFCRTTETPLILICNDKSLPKMRTFDKTCYDLTWRRPTGKEMKSRLMTIAHREGLKLDPNIIDQLVAATNNDIRQIINIMSTVARTQKTLNYENSEQISKTWQKEVILKPFDIVGKLLSGASYGSHARYNLSEKINLYFNDMDFTPLMIHENYRSTTPSKLSGCPPNKRNLRHLELLEEASNFISESDLVNQLIRGGEQQWSLAPFHAILSSVLPGSKVAGGMNGRTMFTSWLGQNSKKMKYDRILQDLQYHSSTKTMTNNQELRLTYIPFLIKMLSDPLIKNGTSGIDQVLELMDEYYLTKEDWDNLMEFGVGPKGRMDQKLKSVSSATKSAFTRKYNSYSHPTVIYKTGDSVTKGNRAPAFKPDLDDVIEDDTKDVPEDEPQEEQDDIKNDKLIKKVKQSTKRRK</sequence>
<evidence type="ECO:0000256" key="1">
    <source>
        <dbReference type="ARBA" id="ARBA00004123"/>
    </source>
</evidence>
<feature type="compositionally biased region" description="Basic residues" evidence="11">
    <location>
        <begin position="919"/>
        <end position="929"/>
    </location>
</feature>
<organism evidence="13 14">
    <name type="scientific">Ogataea polymorpha</name>
    <dbReference type="NCBI Taxonomy" id="460523"/>
    <lineage>
        <taxon>Eukaryota</taxon>
        <taxon>Fungi</taxon>
        <taxon>Dikarya</taxon>
        <taxon>Ascomycota</taxon>
        <taxon>Saccharomycotina</taxon>
        <taxon>Pichiomycetes</taxon>
        <taxon>Pichiales</taxon>
        <taxon>Pichiaceae</taxon>
        <taxon>Ogataea</taxon>
    </lineage>
</organism>
<dbReference type="CDD" id="cd00009">
    <property type="entry name" value="AAA"/>
    <property type="match status" value="1"/>
</dbReference>
<keyword evidence="5 10" id="KW-0235">DNA replication</keyword>
<feature type="compositionally biased region" description="Basic residues" evidence="11">
    <location>
        <begin position="159"/>
        <end position="169"/>
    </location>
</feature>
<dbReference type="Pfam" id="PF25361">
    <property type="entry name" value="AAA_lid_RFC1"/>
    <property type="match status" value="1"/>
</dbReference>
<dbReference type="Pfam" id="PF00004">
    <property type="entry name" value="AAA"/>
    <property type="match status" value="1"/>
</dbReference>
<dbReference type="Gene3D" id="1.20.272.10">
    <property type="match status" value="1"/>
</dbReference>
<evidence type="ECO:0000256" key="9">
    <source>
        <dbReference type="ARBA" id="ARBA00023242"/>
    </source>
</evidence>
<feature type="region of interest" description="Disordered" evidence="11">
    <location>
        <begin position="871"/>
        <end position="929"/>
    </location>
</feature>
<dbReference type="InterPro" id="IPR003959">
    <property type="entry name" value="ATPase_AAA_core"/>
</dbReference>
<dbReference type="InterPro" id="IPR027417">
    <property type="entry name" value="P-loop_NTPase"/>
</dbReference>
<dbReference type="FunFam" id="1.10.8.60:FF:000021">
    <property type="entry name" value="Replication factor C subunit 1"/>
    <property type="match status" value="1"/>
</dbReference>
<dbReference type="InterPro" id="IPR036420">
    <property type="entry name" value="BRCT_dom_sf"/>
</dbReference>
<evidence type="ECO:0000256" key="11">
    <source>
        <dbReference type="SAM" id="MobiDB-lite"/>
    </source>
</evidence>
<dbReference type="GO" id="GO:0005524">
    <property type="term" value="F:ATP binding"/>
    <property type="evidence" value="ECO:0007669"/>
    <property type="project" value="UniProtKB-UniRule"/>
</dbReference>
<dbReference type="FunFam" id="1.20.272.10:FF:000005">
    <property type="entry name" value="Replication factor C subunit 1"/>
    <property type="match status" value="1"/>
</dbReference>
<keyword evidence="7 10" id="KW-0067">ATP-binding</keyword>
<dbReference type="AlphaFoldDB" id="A0A9P8PCZ0"/>
<evidence type="ECO:0000313" key="14">
    <source>
        <dbReference type="Proteomes" id="UP000788993"/>
    </source>
</evidence>
<dbReference type="GO" id="GO:0005634">
    <property type="term" value="C:nucleus"/>
    <property type="evidence" value="ECO:0007669"/>
    <property type="project" value="UniProtKB-SubCell"/>
</dbReference>
<feature type="compositionally biased region" description="Basic and acidic residues" evidence="11">
    <location>
        <begin position="372"/>
        <end position="382"/>
    </location>
</feature>
<dbReference type="GO" id="GO:0003689">
    <property type="term" value="F:DNA clamp loader activity"/>
    <property type="evidence" value="ECO:0007669"/>
    <property type="project" value="UniProtKB-UniRule"/>
</dbReference>
<dbReference type="EMBL" id="JAEUBD010000983">
    <property type="protein sequence ID" value="KAH3669707.1"/>
    <property type="molecule type" value="Genomic_DNA"/>
</dbReference>
<dbReference type="InterPro" id="IPR012178">
    <property type="entry name" value="RFC1"/>
</dbReference>
<protein>
    <recommendedName>
        <fullName evidence="3 10">Replication factor C subunit 1</fullName>
    </recommendedName>
</protein>
<feature type="region of interest" description="Disordered" evidence="11">
    <location>
        <begin position="94"/>
        <end position="188"/>
    </location>
</feature>
<dbReference type="PANTHER" id="PTHR23389:SF6">
    <property type="entry name" value="REPLICATION FACTOR C SUBUNIT 1"/>
    <property type="match status" value="1"/>
</dbReference>
<name>A0A9P8PCZ0_9ASCO</name>
<feature type="compositionally biased region" description="Acidic residues" evidence="11">
    <location>
        <begin position="890"/>
        <end position="910"/>
    </location>
</feature>
<dbReference type="SUPFAM" id="SSF48019">
    <property type="entry name" value="post-AAA+ oligomerization domain-like"/>
    <property type="match status" value="1"/>
</dbReference>
<dbReference type="Gene3D" id="3.40.50.300">
    <property type="entry name" value="P-loop containing nucleotide triphosphate hydrolases"/>
    <property type="match status" value="1"/>
</dbReference>